<dbReference type="InterPro" id="IPR051057">
    <property type="entry name" value="PI-PLC_domain"/>
</dbReference>
<reference evidence="3" key="1">
    <citation type="submission" date="2025-08" db="UniProtKB">
        <authorList>
            <consortium name="RefSeq"/>
        </authorList>
    </citation>
    <scope>IDENTIFICATION</scope>
    <source>
        <tissue evidence="3">Gonads</tissue>
    </source>
</reference>
<dbReference type="InterPro" id="IPR017946">
    <property type="entry name" value="PLC-like_Pdiesterase_TIM-brl"/>
</dbReference>
<dbReference type="AlphaFoldDB" id="A0A6J2Y6M8"/>
<dbReference type="PANTHER" id="PTHR13593:SF113">
    <property type="entry name" value="SI:DKEY-266F7.9"/>
    <property type="match status" value="1"/>
</dbReference>
<dbReference type="GO" id="GO:0006629">
    <property type="term" value="P:lipid metabolic process"/>
    <property type="evidence" value="ECO:0007669"/>
    <property type="project" value="InterPro"/>
</dbReference>
<dbReference type="GO" id="GO:0008081">
    <property type="term" value="F:phosphoric diester hydrolase activity"/>
    <property type="evidence" value="ECO:0007669"/>
    <property type="project" value="InterPro"/>
</dbReference>
<dbReference type="CDD" id="cd08616">
    <property type="entry name" value="PI-PLCXD1c"/>
    <property type="match status" value="1"/>
</dbReference>
<dbReference type="Gene3D" id="3.20.20.190">
    <property type="entry name" value="Phosphatidylinositol (PI) phosphodiesterase"/>
    <property type="match status" value="1"/>
</dbReference>
<name>A0A6J2Y6M8_SITOR</name>
<dbReference type="PROSITE" id="PS50007">
    <property type="entry name" value="PIPLC_X_DOMAIN"/>
    <property type="match status" value="1"/>
</dbReference>
<accession>A0A6J2Y6M8</accession>
<evidence type="ECO:0000313" key="3">
    <source>
        <dbReference type="RefSeq" id="XP_030758724.1"/>
    </source>
</evidence>
<proteinExistence type="predicted"/>
<dbReference type="Proteomes" id="UP000504635">
    <property type="component" value="Unplaced"/>
</dbReference>
<dbReference type="InterPro" id="IPR042158">
    <property type="entry name" value="PLCXD1/2/3"/>
</dbReference>
<keyword evidence="2" id="KW-1185">Reference proteome</keyword>
<dbReference type="FunCoup" id="A0A6J2Y6M8">
    <property type="interactions" value="131"/>
</dbReference>
<dbReference type="KEGG" id="soy:115884320"/>
<dbReference type="PANTHER" id="PTHR13593">
    <property type="match status" value="1"/>
</dbReference>
<gene>
    <name evidence="3" type="primary">LOC115884320</name>
</gene>
<dbReference type="Pfam" id="PF00388">
    <property type="entry name" value="PI-PLC-X"/>
    <property type="match status" value="1"/>
</dbReference>
<protein>
    <submittedName>
        <fullName evidence="3">PI-PLC X domain-containing protein 3</fullName>
    </submittedName>
</protein>
<dbReference type="SMART" id="SM00148">
    <property type="entry name" value="PLCXc"/>
    <property type="match status" value="1"/>
</dbReference>
<evidence type="ECO:0000313" key="2">
    <source>
        <dbReference type="Proteomes" id="UP000504635"/>
    </source>
</evidence>
<dbReference type="InParanoid" id="A0A6J2Y6M8"/>
<feature type="domain" description="Phosphatidylinositol-specific phospholipase C X" evidence="1">
    <location>
        <begin position="38"/>
        <end position="211"/>
    </location>
</feature>
<dbReference type="RefSeq" id="XP_030758724.1">
    <property type="nucleotide sequence ID" value="XM_030902864.1"/>
</dbReference>
<dbReference type="InterPro" id="IPR000909">
    <property type="entry name" value="PLipase_C_PInositol-sp_X_dom"/>
</dbReference>
<organism evidence="2 3">
    <name type="scientific">Sitophilus oryzae</name>
    <name type="common">Rice weevil</name>
    <name type="synonym">Curculio oryzae</name>
    <dbReference type="NCBI Taxonomy" id="7048"/>
    <lineage>
        <taxon>Eukaryota</taxon>
        <taxon>Metazoa</taxon>
        <taxon>Ecdysozoa</taxon>
        <taxon>Arthropoda</taxon>
        <taxon>Hexapoda</taxon>
        <taxon>Insecta</taxon>
        <taxon>Pterygota</taxon>
        <taxon>Neoptera</taxon>
        <taxon>Endopterygota</taxon>
        <taxon>Coleoptera</taxon>
        <taxon>Polyphaga</taxon>
        <taxon>Cucujiformia</taxon>
        <taxon>Curculionidae</taxon>
        <taxon>Dryophthorinae</taxon>
        <taxon>Sitophilus</taxon>
    </lineage>
</organism>
<dbReference type="GeneID" id="115884320"/>
<evidence type="ECO:0000259" key="1">
    <source>
        <dbReference type="SMART" id="SM00148"/>
    </source>
</evidence>
<dbReference type="SUPFAM" id="SSF51695">
    <property type="entry name" value="PLC-like phosphodiesterases"/>
    <property type="match status" value="1"/>
</dbReference>
<sequence>MYGNLSPEDEYSTKIERIIGENTDLTRDLENWMSKLPQSLKLVPIIYLAIPGSHDSFTSNITAACGVSPDSGELLQDLHWLICVKTIIARWTKTQSFPVNDQLKSGIRYFDLRISTKKNDTDLYFCHGMYSFEVKGVLSDISLFLETHSHEIVILDCQHFYGFTQETHSKLMQMITKMYGTKLLPYSDHMDHLSLDYMTNQFRYQVIVIYRSDAARFGQPLFWPSASFPSPWPDTIDPNVLFNALDNGIKERSENVGFITQCVLTPSVSDIFAHLFNTLKEKLAIEFEDQRTGWISKQIPGRGGVNIIIGDFVDLADNLFTKTVINLNLKLLGDLPKPLNSVIIVNGYNRY</sequence>
<dbReference type="OrthoDB" id="1046782at2759"/>